<accession>A0A2N5XPN2</accession>
<evidence type="ECO:0000313" key="8">
    <source>
        <dbReference type="Proteomes" id="UP000234881"/>
    </source>
</evidence>
<comment type="caution">
    <text evidence="7">The sequence shown here is derived from an EMBL/GenBank/DDBJ whole genome shotgun (WGS) entry which is preliminary data.</text>
</comment>
<evidence type="ECO:0000256" key="4">
    <source>
        <dbReference type="ARBA" id="ARBA00023098"/>
    </source>
</evidence>
<comment type="pathway">
    <text evidence="1">Lipid metabolism.</text>
</comment>
<dbReference type="GO" id="GO:0003841">
    <property type="term" value="F:1-acylglycerol-3-phosphate O-acyltransferase activity"/>
    <property type="evidence" value="ECO:0007669"/>
    <property type="project" value="TreeGrafter"/>
</dbReference>
<proteinExistence type="predicted"/>
<evidence type="ECO:0000256" key="2">
    <source>
        <dbReference type="ARBA" id="ARBA00022516"/>
    </source>
</evidence>
<evidence type="ECO:0000313" key="7">
    <source>
        <dbReference type="EMBL" id="PLW76472.1"/>
    </source>
</evidence>
<keyword evidence="4" id="KW-0443">Lipid metabolism</keyword>
<evidence type="ECO:0000256" key="5">
    <source>
        <dbReference type="ARBA" id="ARBA00023315"/>
    </source>
</evidence>
<dbReference type="Proteomes" id="UP000234881">
    <property type="component" value="Unassembled WGS sequence"/>
</dbReference>
<evidence type="ECO:0000256" key="1">
    <source>
        <dbReference type="ARBA" id="ARBA00005189"/>
    </source>
</evidence>
<name>A0A2N5XPN2_9HYPH</name>
<sequence length="251" mass="27776">MVLNLPSKRWIPILFHRITCQVIGIRKTVNGACINDGAVLITANHCSWLDISVLGSLQPLSFIAKSEVASWPIFGLFAKLQRSVFVNRTKRSKTGDVAKEIAKRLKDGDAMVLFAEGTSSDGNQVLPFRTALIGAAKTAMMADPNATIGTDDAAPVQPVWIQPLSIAYTRLHGLPMGRQYRPLAAWYGDMDLMPHLWMLLKEGALDVTLTFGEPIPFGADADRKQAALKAEQTVRTNMLHDLHYCRDKRHQ</sequence>
<evidence type="ECO:0000256" key="3">
    <source>
        <dbReference type="ARBA" id="ARBA00022679"/>
    </source>
</evidence>
<dbReference type="SMART" id="SM00563">
    <property type="entry name" value="PlsC"/>
    <property type="match status" value="1"/>
</dbReference>
<evidence type="ECO:0000259" key="6">
    <source>
        <dbReference type="SMART" id="SM00563"/>
    </source>
</evidence>
<feature type="domain" description="Phospholipid/glycerol acyltransferase" evidence="6">
    <location>
        <begin position="39"/>
        <end position="169"/>
    </location>
</feature>
<dbReference type="PANTHER" id="PTHR10434">
    <property type="entry name" value="1-ACYL-SN-GLYCEROL-3-PHOSPHATE ACYLTRANSFERASE"/>
    <property type="match status" value="1"/>
</dbReference>
<keyword evidence="3 7" id="KW-0808">Transferase</keyword>
<dbReference type="Pfam" id="PF01553">
    <property type="entry name" value="Acyltransferase"/>
    <property type="match status" value="1"/>
</dbReference>
<dbReference type="OrthoDB" id="9806880at2"/>
<dbReference type="CDD" id="cd07989">
    <property type="entry name" value="LPLAT_AGPAT-like"/>
    <property type="match status" value="1"/>
</dbReference>
<gene>
    <name evidence="7" type="ORF">C0081_14730</name>
</gene>
<keyword evidence="8" id="KW-1185">Reference proteome</keyword>
<dbReference type="InterPro" id="IPR002123">
    <property type="entry name" value="Plipid/glycerol_acylTrfase"/>
</dbReference>
<dbReference type="EMBL" id="PKUQ01000031">
    <property type="protein sequence ID" value="PLW76472.1"/>
    <property type="molecule type" value="Genomic_DNA"/>
</dbReference>
<dbReference type="GO" id="GO:0006654">
    <property type="term" value="P:phosphatidic acid biosynthetic process"/>
    <property type="evidence" value="ECO:0007669"/>
    <property type="project" value="TreeGrafter"/>
</dbReference>
<dbReference type="PANTHER" id="PTHR10434:SF64">
    <property type="entry name" value="1-ACYL-SN-GLYCEROL-3-PHOSPHATE ACYLTRANSFERASE-RELATED"/>
    <property type="match status" value="1"/>
</dbReference>
<reference evidence="7 8" key="1">
    <citation type="submission" date="2018-01" db="EMBL/GenBank/DDBJ databases">
        <title>The draft genome sequence of Cohaesibacter sp. H1304.</title>
        <authorList>
            <person name="Wang N.-N."/>
            <person name="Du Z.-J."/>
        </authorList>
    </citation>
    <scope>NUCLEOTIDE SEQUENCE [LARGE SCALE GENOMIC DNA]</scope>
    <source>
        <strain evidence="7 8">H1304</strain>
    </source>
</reference>
<keyword evidence="2" id="KW-0444">Lipid biosynthesis</keyword>
<protein>
    <submittedName>
        <fullName evidence="7">1-acyl-sn-glycerol-3-phosphate acyltransferase</fullName>
    </submittedName>
</protein>
<keyword evidence="5 7" id="KW-0012">Acyltransferase</keyword>
<organism evidence="7 8">
    <name type="scientific">Cohaesibacter celericrescens</name>
    <dbReference type="NCBI Taxonomy" id="2067669"/>
    <lineage>
        <taxon>Bacteria</taxon>
        <taxon>Pseudomonadati</taxon>
        <taxon>Pseudomonadota</taxon>
        <taxon>Alphaproteobacteria</taxon>
        <taxon>Hyphomicrobiales</taxon>
        <taxon>Cohaesibacteraceae</taxon>
    </lineage>
</organism>
<dbReference type="SUPFAM" id="SSF69593">
    <property type="entry name" value="Glycerol-3-phosphate (1)-acyltransferase"/>
    <property type="match status" value="1"/>
</dbReference>
<dbReference type="AlphaFoldDB" id="A0A2N5XPN2"/>